<reference evidence="1 2" key="1">
    <citation type="submission" date="2017-03" db="EMBL/GenBank/DDBJ databases">
        <title>Genomic and clinical evidence uncovers the enterohepatic species Helicobacter valdiviensis as a potential human intestinal pathogen.</title>
        <authorList>
            <person name="Fresia P."/>
            <person name="Jara R."/>
            <person name="Sierra R."/>
            <person name="Ferres I."/>
            <person name="Greif G."/>
            <person name="Iraola G."/>
            <person name="Collado L."/>
        </authorList>
    </citation>
    <scope>NUCLEOTIDE SEQUENCE [LARGE SCALE GENOMIC DNA]</scope>
    <source>
        <strain evidence="1 2">WBE14</strain>
    </source>
</reference>
<comment type="caution">
    <text evidence="1">The sequence shown here is derived from an EMBL/GenBank/DDBJ whole genome shotgun (WGS) entry which is preliminary data.</text>
</comment>
<accession>A0A2W6MRZ7</accession>
<name>A0A2W6MRZ7_9HELI</name>
<sequence length="77" mass="8802">MGKKHKEKLQIAKKQISVLTLLLEWQSKRLEALKEELRKTSRAKRSGAEPLGDLKGHLCPSSQKGIYFPCEVKNKKD</sequence>
<proteinExistence type="predicted"/>
<dbReference type="Proteomes" id="UP000249746">
    <property type="component" value="Unassembled WGS sequence"/>
</dbReference>
<dbReference type="AlphaFoldDB" id="A0A2W6MRZ7"/>
<organism evidence="1 2">
    <name type="scientific">Helicobacter valdiviensis</name>
    <dbReference type="NCBI Taxonomy" id="1458358"/>
    <lineage>
        <taxon>Bacteria</taxon>
        <taxon>Pseudomonadati</taxon>
        <taxon>Campylobacterota</taxon>
        <taxon>Epsilonproteobacteria</taxon>
        <taxon>Campylobacterales</taxon>
        <taxon>Helicobacteraceae</taxon>
        <taxon>Helicobacter</taxon>
    </lineage>
</organism>
<dbReference type="RefSeq" id="WP_111230609.1">
    <property type="nucleotide sequence ID" value="NZ_NBIU01000045.1"/>
</dbReference>
<evidence type="ECO:0000313" key="2">
    <source>
        <dbReference type="Proteomes" id="UP000249746"/>
    </source>
</evidence>
<gene>
    <name evidence="1" type="ORF">B6S12_09750</name>
</gene>
<keyword evidence="2" id="KW-1185">Reference proteome</keyword>
<dbReference type="EMBL" id="NBIU01000045">
    <property type="protein sequence ID" value="PZT47307.1"/>
    <property type="molecule type" value="Genomic_DNA"/>
</dbReference>
<protein>
    <submittedName>
        <fullName evidence="1">Uncharacterized protein</fullName>
    </submittedName>
</protein>
<evidence type="ECO:0000313" key="1">
    <source>
        <dbReference type="EMBL" id="PZT47307.1"/>
    </source>
</evidence>